<dbReference type="Proteomes" id="UP001155240">
    <property type="component" value="Unassembled WGS sequence"/>
</dbReference>
<keyword evidence="1" id="KW-1133">Transmembrane helix</keyword>
<protein>
    <submittedName>
        <fullName evidence="3">Pilus assembly protein</fullName>
    </submittedName>
</protein>
<dbReference type="EMBL" id="JAMRYM010000008">
    <property type="protein sequence ID" value="MCM6761608.1"/>
    <property type="molecule type" value="Genomic_DNA"/>
</dbReference>
<evidence type="ECO:0000259" key="2">
    <source>
        <dbReference type="Pfam" id="PF07811"/>
    </source>
</evidence>
<sequence>MAMSLRFREEKGAVALEFALVLPILMVILVGIIEFSLLFTAQTTLTNAAREGARSMALHNDPARARSAVKDSAFYLSPALTDAQISVSPTTCTAGARGTTTIHYQYHLMTGLFGDGITLTGKAAMRCGG</sequence>
<keyword evidence="4" id="KW-1185">Reference proteome</keyword>
<dbReference type="RefSeq" id="WP_251943998.1">
    <property type="nucleotide sequence ID" value="NZ_JAMRYM010000008.1"/>
</dbReference>
<evidence type="ECO:0000313" key="4">
    <source>
        <dbReference type="Proteomes" id="UP001155240"/>
    </source>
</evidence>
<evidence type="ECO:0000256" key="1">
    <source>
        <dbReference type="SAM" id="Phobius"/>
    </source>
</evidence>
<name>A0A9X2ISK6_9MICO</name>
<dbReference type="InterPro" id="IPR012495">
    <property type="entry name" value="TadE-like_dom"/>
</dbReference>
<accession>A0A9X2ISK6</accession>
<reference evidence="3" key="1">
    <citation type="submission" date="2022-06" db="EMBL/GenBank/DDBJ databases">
        <title>Whole genome shotgun sequencing (WGS) of Rathayibacter sp. ZW T2_19, isolated from stored onions (Allium cepa).</title>
        <authorList>
            <person name="Stoll D.A."/>
            <person name="Huch M."/>
        </authorList>
    </citation>
    <scope>NUCLEOTIDE SEQUENCE</scope>
    <source>
        <strain evidence="3">ZW T2_19</strain>
    </source>
</reference>
<feature type="domain" description="TadE-like" evidence="2">
    <location>
        <begin position="12"/>
        <end position="54"/>
    </location>
</feature>
<gene>
    <name evidence="3" type="ORF">NB037_04175</name>
</gene>
<comment type="caution">
    <text evidence="3">The sequence shown here is derived from an EMBL/GenBank/DDBJ whole genome shotgun (WGS) entry which is preliminary data.</text>
</comment>
<evidence type="ECO:0000313" key="3">
    <source>
        <dbReference type="EMBL" id="MCM6761608.1"/>
    </source>
</evidence>
<keyword evidence="1" id="KW-0472">Membrane</keyword>
<proteinExistence type="predicted"/>
<dbReference type="AlphaFoldDB" id="A0A9X2ISK6"/>
<dbReference type="Pfam" id="PF07811">
    <property type="entry name" value="TadE"/>
    <property type="match status" value="1"/>
</dbReference>
<feature type="transmembrane region" description="Helical" evidence="1">
    <location>
        <begin position="12"/>
        <end position="39"/>
    </location>
</feature>
<organism evidence="3 4">
    <name type="scientific">Rathayibacter rubneri</name>
    <dbReference type="NCBI Taxonomy" id="2950106"/>
    <lineage>
        <taxon>Bacteria</taxon>
        <taxon>Bacillati</taxon>
        <taxon>Actinomycetota</taxon>
        <taxon>Actinomycetes</taxon>
        <taxon>Micrococcales</taxon>
        <taxon>Microbacteriaceae</taxon>
        <taxon>Rathayibacter</taxon>
    </lineage>
</organism>
<keyword evidence="1" id="KW-0812">Transmembrane</keyword>